<accession>A0A4R0GL54</accession>
<gene>
    <name evidence="1" type="ORF">E0H26_11765</name>
</gene>
<dbReference type="EMBL" id="SJJR01000006">
    <property type="protein sequence ID" value="TCB97587.1"/>
    <property type="molecule type" value="Genomic_DNA"/>
</dbReference>
<dbReference type="OrthoDB" id="3436365at2"/>
<dbReference type="Proteomes" id="UP000292274">
    <property type="component" value="Unassembled WGS sequence"/>
</dbReference>
<organism evidence="1 2">
    <name type="scientific">Micromonospora zingiberis</name>
    <dbReference type="NCBI Taxonomy" id="2053011"/>
    <lineage>
        <taxon>Bacteria</taxon>
        <taxon>Bacillati</taxon>
        <taxon>Actinomycetota</taxon>
        <taxon>Actinomycetes</taxon>
        <taxon>Micromonosporales</taxon>
        <taxon>Micromonosporaceae</taxon>
        <taxon>Micromonospora</taxon>
    </lineage>
</organism>
<sequence length="168" mass="17790">MPWPDWLPGDVITAGRMRASQWEFLQTSADQSVAASTTLVPVPELVIPVAANAIYLIKARLCYGGPPAGDIKVAWSIPSGASLQRNIIAAASGISSADSGSDVVMRRRGGTTEQSAGAVAAGFLSYFEECRLTTVSSGNCQVQFAQQTSDATATILRSLSWLEWLRIG</sequence>
<reference evidence="1 2" key="1">
    <citation type="submission" date="2019-02" db="EMBL/GenBank/DDBJ databases">
        <title>Jishengella sp. nov., isolated from a root of Zingiber montanum.</title>
        <authorList>
            <person name="Kuncharoen N."/>
            <person name="Kudo T."/>
            <person name="Masahiro Y."/>
            <person name="Ohkuma M."/>
            <person name="Tanasupawat S."/>
        </authorList>
    </citation>
    <scope>NUCLEOTIDE SEQUENCE [LARGE SCALE GENOMIC DNA]</scope>
    <source>
        <strain evidence="1 2">PLAI 1-1</strain>
    </source>
</reference>
<evidence type="ECO:0000313" key="1">
    <source>
        <dbReference type="EMBL" id="TCB97587.1"/>
    </source>
</evidence>
<dbReference type="RefSeq" id="WP_131303634.1">
    <property type="nucleotide sequence ID" value="NZ_SJJR01000006.1"/>
</dbReference>
<name>A0A4R0GL54_9ACTN</name>
<evidence type="ECO:0000313" key="2">
    <source>
        <dbReference type="Proteomes" id="UP000292274"/>
    </source>
</evidence>
<dbReference type="AlphaFoldDB" id="A0A4R0GL54"/>
<protein>
    <submittedName>
        <fullName evidence="1">Uncharacterized protein</fullName>
    </submittedName>
</protein>
<comment type="caution">
    <text evidence="1">The sequence shown here is derived from an EMBL/GenBank/DDBJ whole genome shotgun (WGS) entry which is preliminary data.</text>
</comment>
<proteinExistence type="predicted"/>
<keyword evidence="2" id="KW-1185">Reference proteome</keyword>